<dbReference type="PROSITE" id="PS51186">
    <property type="entry name" value="GNAT"/>
    <property type="match status" value="1"/>
</dbReference>
<keyword evidence="1" id="KW-0808">Transferase</keyword>
<dbReference type="GO" id="GO:0008080">
    <property type="term" value="F:N-acetyltransferase activity"/>
    <property type="evidence" value="ECO:0007669"/>
    <property type="project" value="InterPro"/>
</dbReference>
<dbReference type="PANTHER" id="PTHR13947:SF37">
    <property type="entry name" value="LD18367P"/>
    <property type="match status" value="1"/>
</dbReference>
<dbReference type="SUPFAM" id="SSF55729">
    <property type="entry name" value="Acyl-CoA N-acyltransferases (Nat)"/>
    <property type="match status" value="1"/>
</dbReference>
<evidence type="ECO:0000256" key="1">
    <source>
        <dbReference type="ARBA" id="ARBA00022679"/>
    </source>
</evidence>
<name>A0A9N8DF01_9STRA</name>
<reference evidence="3" key="1">
    <citation type="submission" date="2020-06" db="EMBL/GenBank/DDBJ databases">
        <authorList>
            <consortium name="Plant Systems Biology data submission"/>
        </authorList>
    </citation>
    <scope>NUCLEOTIDE SEQUENCE</scope>
    <source>
        <strain evidence="3">D6</strain>
    </source>
</reference>
<dbReference type="Pfam" id="PF00583">
    <property type="entry name" value="Acetyltransf_1"/>
    <property type="match status" value="1"/>
</dbReference>
<dbReference type="Gene3D" id="3.40.630.30">
    <property type="match status" value="1"/>
</dbReference>
<organism evidence="3 4">
    <name type="scientific">Seminavis robusta</name>
    <dbReference type="NCBI Taxonomy" id="568900"/>
    <lineage>
        <taxon>Eukaryota</taxon>
        <taxon>Sar</taxon>
        <taxon>Stramenopiles</taxon>
        <taxon>Ochrophyta</taxon>
        <taxon>Bacillariophyta</taxon>
        <taxon>Bacillariophyceae</taxon>
        <taxon>Bacillariophycidae</taxon>
        <taxon>Naviculales</taxon>
        <taxon>Naviculaceae</taxon>
        <taxon>Seminavis</taxon>
    </lineage>
</organism>
<dbReference type="InterPro" id="IPR000182">
    <property type="entry name" value="GNAT_dom"/>
</dbReference>
<dbReference type="InterPro" id="IPR050769">
    <property type="entry name" value="NAT_camello-type"/>
</dbReference>
<sequence length="182" mass="20882">MGDANDSDLLRVRRFDAAKDVDAIKQVFRHNIAEEWTKYHDAKYLPNAKRYIETATTSPDSDFNNIEQIYFESGGFFWVLVTSKDEVVGMTGLEVNTKERKGELRRMCLFPSIRRKGWGTKLGKLVEEKAKELGLETVFLSTPEHGDDVLQFYSKLGFCDTGQRAPLHGSPIQEVFLEWKVQ</sequence>
<dbReference type="EMBL" id="CAICTM010000111">
    <property type="protein sequence ID" value="CAB9501562.1"/>
    <property type="molecule type" value="Genomic_DNA"/>
</dbReference>
<dbReference type="CDD" id="cd04301">
    <property type="entry name" value="NAT_SF"/>
    <property type="match status" value="1"/>
</dbReference>
<proteinExistence type="predicted"/>
<feature type="domain" description="N-acetyltransferase" evidence="2">
    <location>
        <begin position="10"/>
        <end position="182"/>
    </location>
</feature>
<gene>
    <name evidence="3" type="ORF">SEMRO_112_G055580.1</name>
</gene>
<protein>
    <submittedName>
        <fullName evidence="3">Acetyltransferase (GNAT) family</fullName>
    </submittedName>
</protein>
<dbReference type="AlphaFoldDB" id="A0A9N8DF01"/>
<keyword evidence="4" id="KW-1185">Reference proteome</keyword>
<dbReference type="Proteomes" id="UP001153069">
    <property type="component" value="Unassembled WGS sequence"/>
</dbReference>
<evidence type="ECO:0000259" key="2">
    <source>
        <dbReference type="PROSITE" id="PS51186"/>
    </source>
</evidence>
<evidence type="ECO:0000313" key="4">
    <source>
        <dbReference type="Proteomes" id="UP001153069"/>
    </source>
</evidence>
<evidence type="ECO:0000313" key="3">
    <source>
        <dbReference type="EMBL" id="CAB9501562.1"/>
    </source>
</evidence>
<comment type="caution">
    <text evidence="3">The sequence shown here is derived from an EMBL/GenBank/DDBJ whole genome shotgun (WGS) entry which is preliminary data.</text>
</comment>
<dbReference type="InterPro" id="IPR016181">
    <property type="entry name" value="Acyl_CoA_acyltransferase"/>
</dbReference>
<accession>A0A9N8DF01</accession>
<dbReference type="PANTHER" id="PTHR13947">
    <property type="entry name" value="GNAT FAMILY N-ACETYLTRANSFERASE"/>
    <property type="match status" value="1"/>
</dbReference>
<dbReference type="OrthoDB" id="41532at2759"/>